<dbReference type="RefSeq" id="WP_117455668.1">
    <property type="nucleotide sequence ID" value="NZ_CP060636.1"/>
</dbReference>
<dbReference type="PANTHER" id="PTHR10353:SF122">
    <property type="entry name" value="6-PHOSPHO-BETA-GLUCOSIDASE ASCB-RELATED"/>
    <property type="match status" value="1"/>
</dbReference>
<comment type="similarity">
    <text evidence="1 5">Belongs to the glycosyl hydrolase 1 family.</text>
</comment>
<dbReference type="PRINTS" id="PR00131">
    <property type="entry name" value="GLHYDRLASE1"/>
</dbReference>
<evidence type="ECO:0000256" key="2">
    <source>
        <dbReference type="ARBA" id="ARBA00022801"/>
    </source>
</evidence>
<dbReference type="FunFam" id="3.20.20.80:FF:000004">
    <property type="entry name" value="Beta-glucosidase 6-phospho-beta-glucosidase"/>
    <property type="match status" value="1"/>
</dbReference>
<dbReference type="InterPro" id="IPR017853">
    <property type="entry name" value="GH"/>
</dbReference>
<dbReference type="NCBIfam" id="NF007154">
    <property type="entry name" value="PRK09589.1"/>
    <property type="match status" value="1"/>
</dbReference>
<dbReference type="EMBL" id="CP060636">
    <property type="protein sequence ID" value="QNM14148.1"/>
    <property type="molecule type" value="Genomic_DNA"/>
</dbReference>
<dbReference type="Proteomes" id="UP000515856">
    <property type="component" value="Chromosome"/>
</dbReference>
<evidence type="ECO:0000256" key="1">
    <source>
        <dbReference type="ARBA" id="ARBA00010838"/>
    </source>
</evidence>
<dbReference type="PROSITE" id="PS00653">
    <property type="entry name" value="GLYCOSYL_HYDROL_F1_2"/>
    <property type="match status" value="1"/>
</dbReference>
<dbReference type="NCBIfam" id="NF007158">
    <property type="entry name" value="PRK09593.1"/>
    <property type="match status" value="1"/>
</dbReference>
<dbReference type="SUPFAM" id="SSF51445">
    <property type="entry name" value="(Trans)glycosidases"/>
    <property type="match status" value="1"/>
</dbReference>
<dbReference type="GO" id="GO:0005829">
    <property type="term" value="C:cytosol"/>
    <property type="evidence" value="ECO:0007669"/>
    <property type="project" value="TreeGrafter"/>
</dbReference>
<evidence type="ECO:0000256" key="5">
    <source>
        <dbReference type="RuleBase" id="RU003690"/>
    </source>
</evidence>
<gene>
    <name evidence="7" type="primary">ascB</name>
    <name evidence="7" type="ORF">H9Q80_09540</name>
</gene>
<proteinExistence type="inferred from homology"/>
<keyword evidence="3 6" id="KW-0326">Glycosidase</keyword>
<dbReference type="PROSITE" id="PS00572">
    <property type="entry name" value="GLYCOSYL_HYDROL_F1_1"/>
    <property type="match status" value="1"/>
</dbReference>
<evidence type="ECO:0000256" key="4">
    <source>
        <dbReference type="PROSITE-ProRule" id="PRU10055"/>
    </source>
</evidence>
<protein>
    <submittedName>
        <fullName evidence="7">6-phospho-beta-glucosidase</fullName>
        <ecNumber evidence="7">3.2.1.86</ecNumber>
    </submittedName>
</protein>
<dbReference type="InterPro" id="IPR001360">
    <property type="entry name" value="Glyco_hydro_1"/>
</dbReference>
<dbReference type="GO" id="GO:0016052">
    <property type="term" value="P:carbohydrate catabolic process"/>
    <property type="evidence" value="ECO:0007669"/>
    <property type="project" value="TreeGrafter"/>
</dbReference>
<accession>A0A7G9GTL6</accession>
<dbReference type="InterPro" id="IPR033132">
    <property type="entry name" value="GH_1_N_CS"/>
</dbReference>
<feature type="active site" description="Nucleophile" evidence="4">
    <location>
        <position position="362"/>
    </location>
</feature>
<organism evidence="7 8">
    <name type="scientific">[Eubacterium] hominis</name>
    <dbReference type="NCBI Taxonomy" id="2764325"/>
    <lineage>
        <taxon>Bacteria</taxon>
        <taxon>Bacillati</taxon>
        <taxon>Bacillota</taxon>
        <taxon>Erysipelotrichia</taxon>
        <taxon>Erysipelotrichales</taxon>
        <taxon>Erysipelotrichaceae</taxon>
        <taxon>Amedibacillus</taxon>
    </lineage>
</organism>
<evidence type="ECO:0000313" key="7">
    <source>
        <dbReference type="EMBL" id="QNM14148.1"/>
    </source>
</evidence>
<dbReference type="NCBIfam" id="NF007356">
    <property type="entry name" value="PRK09852.1"/>
    <property type="match status" value="1"/>
</dbReference>
<keyword evidence="8" id="KW-1185">Reference proteome</keyword>
<evidence type="ECO:0000313" key="8">
    <source>
        <dbReference type="Proteomes" id="UP000515856"/>
    </source>
</evidence>
<name>A0A7G9GTL6_9FIRM</name>
<dbReference type="EC" id="3.2.1.86" evidence="7"/>
<dbReference type="Gene3D" id="3.20.20.80">
    <property type="entry name" value="Glycosidases"/>
    <property type="match status" value="1"/>
</dbReference>
<evidence type="ECO:0000256" key="6">
    <source>
        <dbReference type="RuleBase" id="RU004468"/>
    </source>
</evidence>
<dbReference type="InterPro" id="IPR018120">
    <property type="entry name" value="Glyco_hydro_1_AS"/>
</dbReference>
<dbReference type="AlphaFoldDB" id="A0A7G9GTL6"/>
<dbReference type="GO" id="GO:0008706">
    <property type="term" value="F:6-phospho-beta-glucosidase activity"/>
    <property type="evidence" value="ECO:0007669"/>
    <property type="project" value="UniProtKB-EC"/>
</dbReference>
<dbReference type="PANTHER" id="PTHR10353">
    <property type="entry name" value="GLYCOSYL HYDROLASE"/>
    <property type="match status" value="1"/>
</dbReference>
<keyword evidence="2 6" id="KW-0378">Hydrolase</keyword>
<dbReference type="KEGG" id="ehn:H9Q80_09540"/>
<sequence length="465" mass="53474">MLKKDFLWGGAVAANQCEGAYLEGGKGLSIMDIVTAGDKNHPRRFTLNLESDAYYPNHEAIDFYHHYKEDIAMFAEMGFRCFRTSIAWSRIFPNGDEEEPNEEGLAFYDRLFDELKRYHIEPIITISHYEMPLHLVKAYGGWRNRKLIDFYVKYAKTLFQRYRGKVRYWMTFNEINSTIHVPAIAGVIISEKEDKKQVSYQALHHQFIASALAVKAAHDIDSDNKVGCMVMTTVGYPKTSHPLDVEAAQQYLRDGTLFFCDVQVRGAYPSYFHSYGIDIQMEENDTQILKEGCVDYIGFSYYSSNVVAHHMEGELCDGNIVKGLKNPYLEASAWGWQIDPDGLKYLMRTLYERYEKPLFIVENGLGYADEISEDGKIHDDYRIAYLRSHIQAMKEVVEHEHIDLLGYTAWGCIDIVSAGTGEMKKRYGMIYVDRDDAGNGTNQRKKKDSFAWYQKVISSNGEDLT</sequence>
<dbReference type="Pfam" id="PF00232">
    <property type="entry name" value="Glyco_hydro_1"/>
    <property type="match status" value="1"/>
</dbReference>
<reference evidence="7 8" key="1">
    <citation type="submission" date="2020-08" db="EMBL/GenBank/DDBJ databases">
        <authorList>
            <person name="Liu C."/>
            <person name="Sun Q."/>
        </authorList>
    </citation>
    <scope>NUCLEOTIDE SEQUENCE [LARGE SCALE GENOMIC DNA]</scope>
    <source>
        <strain evidence="7 8">NSJ-61</strain>
    </source>
</reference>
<evidence type="ECO:0000256" key="3">
    <source>
        <dbReference type="ARBA" id="ARBA00023295"/>
    </source>
</evidence>